<dbReference type="AlphaFoldDB" id="A0A411DN41"/>
<gene>
    <name evidence="1" type="ORF">EU348_11145</name>
</gene>
<proteinExistence type="predicted"/>
<dbReference type="EMBL" id="CP035532">
    <property type="protein sequence ID" value="QBA21720.1"/>
    <property type="molecule type" value="Genomic_DNA"/>
</dbReference>
<sequence length="72" mass="7850">MIKTLFQTGAVLYGTLLYSQIGINISKPKASLDIHGFETDIKKADGLIAPRLTGNQLKAKDQLYTGEHSVCN</sequence>
<accession>A0A411DN41</accession>
<reference evidence="1" key="1">
    <citation type="submission" date="2019-01" db="EMBL/GenBank/DDBJ databases">
        <title>Whole Genome Sequencing for Putative Detection of Antimicrobial Resistance and Potential Virulence Factors in Chryseobacterium indologenes isolated from Nile Tilapia in Tanzania.</title>
        <authorList>
            <person name="Mwega E."/>
            <person name="Mutoloki S."/>
            <person name="Mugimba K."/>
            <person name="Colquhoun D."/>
            <person name="Mdegela R."/>
            <person name="Evensen O."/>
            <person name="Wasteson Y."/>
        </authorList>
    </citation>
    <scope>NUCLEOTIDE SEQUENCE [LARGE SCALE GENOMIC DNA]</scope>
    <source>
        <strain evidence="1">StR 01</strain>
    </source>
</reference>
<organism evidence="1">
    <name type="scientific">Chryseobacterium indologenes</name>
    <name type="common">Flavobacterium indologenes</name>
    <dbReference type="NCBI Taxonomy" id="253"/>
    <lineage>
        <taxon>Bacteria</taxon>
        <taxon>Pseudomonadati</taxon>
        <taxon>Bacteroidota</taxon>
        <taxon>Flavobacteriia</taxon>
        <taxon>Flavobacteriales</taxon>
        <taxon>Weeksellaceae</taxon>
        <taxon>Chryseobacterium group</taxon>
        <taxon>Chryseobacterium</taxon>
    </lineage>
</organism>
<protein>
    <submittedName>
        <fullName evidence="1">Uncharacterized protein</fullName>
    </submittedName>
</protein>
<evidence type="ECO:0000313" key="1">
    <source>
        <dbReference type="EMBL" id="QBA21720.1"/>
    </source>
</evidence>
<name>A0A411DN41_CHRID</name>